<keyword evidence="3" id="KW-0809">Transit peptide</keyword>
<dbReference type="GO" id="GO:0004135">
    <property type="term" value="F:amylo-alpha-1,6-glucosidase activity"/>
    <property type="evidence" value="ECO:0007669"/>
    <property type="project" value="InterPro"/>
</dbReference>
<dbReference type="RefSeq" id="WP_091402710.1">
    <property type="nucleotide sequence ID" value="NZ_FMYV01000002.1"/>
</dbReference>
<evidence type="ECO:0000313" key="6">
    <source>
        <dbReference type="EMBL" id="SDC21692.1"/>
    </source>
</evidence>
<dbReference type="Gene3D" id="3.20.20.80">
    <property type="entry name" value="Glycosidases"/>
    <property type="match status" value="1"/>
</dbReference>
<feature type="domain" description="Glycosyl hydrolase family 13 catalytic" evidence="5">
    <location>
        <begin position="170"/>
        <end position="581"/>
    </location>
</feature>
<accession>A0A1G6JSG6</accession>
<keyword evidence="7" id="KW-1185">Reference proteome</keyword>
<dbReference type="SUPFAM" id="SSF81296">
    <property type="entry name" value="E set domains"/>
    <property type="match status" value="1"/>
</dbReference>
<dbReference type="Pfam" id="PF21156">
    <property type="entry name" value="ISOA1-3_C"/>
    <property type="match status" value="1"/>
</dbReference>
<dbReference type="InterPro" id="IPR011837">
    <property type="entry name" value="Glycogen_debranch_GlgX"/>
</dbReference>
<dbReference type="Pfam" id="PF00128">
    <property type="entry name" value="Alpha-amylase"/>
    <property type="match status" value="1"/>
</dbReference>
<dbReference type="AlphaFoldDB" id="A0A1G6JSG6"/>
<dbReference type="GO" id="GO:0019156">
    <property type="term" value="F:isoamylase activity"/>
    <property type="evidence" value="ECO:0007669"/>
    <property type="project" value="UniProtKB-ARBA"/>
</dbReference>
<evidence type="ECO:0000256" key="4">
    <source>
        <dbReference type="ARBA" id="ARBA00023295"/>
    </source>
</evidence>
<dbReference type="Pfam" id="PF02922">
    <property type="entry name" value="CBM_48"/>
    <property type="match status" value="1"/>
</dbReference>
<dbReference type="Gene3D" id="2.60.40.10">
    <property type="entry name" value="Immunoglobulins"/>
    <property type="match status" value="1"/>
</dbReference>
<name>A0A1G6JSG6_9BACT</name>
<dbReference type="InterPro" id="IPR048650">
    <property type="entry name" value="ISOA1-3-like_C"/>
</dbReference>
<evidence type="ECO:0000256" key="3">
    <source>
        <dbReference type="ARBA" id="ARBA00022946"/>
    </source>
</evidence>
<keyword evidence="4" id="KW-0326">Glycosidase</keyword>
<evidence type="ECO:0000259" key="5">
    <source>
        <dbReference type="SMART" id="SM00642"/>
    </source>
</evidence>
<dbReference type="InterPro" id="IPR017853">
    <property type="entry name" value="GH"/>
</dbReference>
<dbReference type="InterPro" id="IPR044505">
    <property type="entry name" value="GlgX_Isoamylase_N_E_set"/>
</dbReference>
<dbReference type="SMART" id="SM00642">
    <property type="entry name" value="Aamy"/>
    <property type="match status" value="1"/>
</dbReference>
<evidence type="ECO:0000313" key="7">
    <source>
        <dbReference type="Proteomes" id="UP000199322"/>
    </source>
</evidence>
<dbReference type="GO" id="GO:0005980">
    <property type="term" value="P:glycogen catabolic process"/>
    <property type="evidence" value="ECO:0007669"/>
    <property type="project" value="InterPro"/>
</dbReference>
<dbReference type="NCBIfam" id="TIGR02100">
    <property type="entry name" value="glgX_debranch"/>
    <property type="match status" value="1"/>
</dbReference>
<keyword evidence="2" id="KW-0378">Hydrolase</keyword>
<proteinExistence type="inferred from homology"/>
<gene>
    <name evidence="6" type="ORF">SAMN04488588_0619</name>
</gene>
<dbReference type="CDD" id="cd02856">
    <property type="entry name" value="E_set_GDE_Isoamylase_N"/>
    <property type="match status" value="1"/>
</dbReference>
<dbReference type="SUPFAM" id="SSF51445">
    <property type="entry name" value="(Trans)glycosidases"/>
    <property type="match status" value="1"/>
</dbReference>
<dbReference type="InterPro" id="IPR013780">
    <property type="entry name" value="Glyco_hydro_b"/>
</dbReference>
<evidence type="ECO:0000256" key="2">
    <source>
        <dbReference type="ARBA" id="ARBA00022801"/>
    </source>
</evidence>
<dbReference type="Gene3D" id="2.60.40.1180">
    <property type="entry name" value="Golgi alpha-mannosidase II"/>
    <property type="match status" value="1"/>
</dbReference>
<comment type="similarity">
    <text evidence="1">Belongs to the glycosyl hydrolase 13 family.</text>
</comment>
<dbReference type="InterPro" id="IPR014756">
    <property type="entry name" value="Ig_E-set"/>
</dbReference>
<organism evidence="6 7">
    <name type="scientific">Geotoga petraea</name>
    <dbReference type="NCBI Taxonomy" id="28234"/>
    <lineage>
        <taxon>Bacteria</taxon>
        <taxon>Thermotogati</taxon>
        <taxon>Thermotogota</taxon>
        <taxon>Thermotogae</taxon>
        <taxon>Petrotogales</taxon>
        <taxon>Petrotogaceae</taxon>
        <taxon>Geotoga</taxon>
    </lineage>
</organism>
<dbReference type="EMBL" id="FMYV01000002">
    <property type="protein sequence ID" value="SDC21692.1"/>
    <property type="molecule type" value="Genomic_DNA"/>
</dbReference>
<evidence type="ECO:0000256" key="1">
    <source>
        <dbReference type="ARBA" id="ARBA00008061"/>
    </source>
</evidence>
<dbReference type="STRING" id="28234.SAMN04488588_0619"/>
<dbReference type="InterPro" id="IPR004193">
    <property type="entry name" value="Glyco_hydro_13_N"/>
</dbReference>
<dbReference type="PANTHER" id="PTHR43002">
    <property type="entry name" value="GLYCOGEN DEBRANCHING ENZYME"/>
    <property type="match status" value="1"/>
</dbReference>
<reference evidence="6 7" key="1">
    <citation type="submission" date="2016-10" db="EMBL/GenBank/DDBJ databases">
        <authorList>
            <person name="de Groot N.N."/>
        </authorList>
    </citation>
    <scope>NUCLEOTIDE SEQUENCE [LARGE SCALE GENOMIC DNA]</scope>
    <source>
        <strain evidence="6 7">WG14</strain>
    </source>
</reference>
<dbReference type="SUPFAM" id="SSF51011">
    <property type="entry name" value="Glycosyl hydrolase domain"/>
    <property type="match status" value="1"/>
</dbReference>
<protein>
    <submittedName>
        <fullName evidence="6">Glycogen operon protein</fullName>
    </submittedName>
</protein>
<dbReference type="InterPro" id="IPR006047">
    <property type="entry name" value="GH13_cat_dom"/>
</dbReference>
<dbReference type="Proteomes" id="UP000199322">
    <property type="component" value="Unassembled WGS sequence"/>
</dbReference>
<dbReference type="InterPro" id="IPR013783">
    <property type="entry name" value="Ig-like_fold"/>
</dbReference>
<sequence length="706" mass="81211">MAKLKIEIGEPIFGPKFMDGGVNFGLFSRNASKVILELYENFYDEKPFFSYELDKEDNKTGDIWHVYIKNIKDRTYYGWRVDGEYNPKIGKKFNKNKLLIDPYSIAVSGTYDFSEHQIYGYDKSTENDLTFSNKNSSSCSCKSIIVEDKNYNWEGIKNPRIKFNDTIIYEMHVRLFTMNPNSGVENRGTFNGLIEKLDYLRNLGVTSLELMPVFEFNPDSNINKNPKTGEKLKDVWGYNPLNFFAVTGNYTTGLRLGEQVFEFKNFVKEVHKRNMEVILDVVYNHTGEGNHYGPTISFRGIDNEIYYILEKDKRYYANYSGTGNTLNCSHTVVKEMITDSLRYWVKDMHVDGFRFDLAAILGRDSNGNWIGDLSLLKDIADDPIISGSKLIAEGWDAAGGYYVGEFPTGWAEWNGKYRDTVRKFVRGDKGQVGDLATRIAGSPDLFKKDGRNPTNSVNFITAHDGFTMWDLVSYNRKHNYLNGENNNDGTNDNFSFNHGIEGNTDDIGILNLRKKQIKNFLVILMTSQGTPMLLMGDELLRSQNGNNNAYCHDNELTWVDWSLEKKNKDILNFYKKIIQFRKDHFCLRREHFFTGQDYTGDGIADVTWHGVKPYSPDFSYDSHTLAYMVSGEDFLDPEHLIDNDVYVALNSYTKPLEFELPRLKNKSWYLIADTSKNSPNDILDKPVKVDLKYMVDAKSSIILISK</sequence>
<dbReference type="CDD" id="cd11326">
    <property type="entry name" value="AmyAc_Glg_debranch"/>
    <property type="match status" value="1"/>
</dbReference>